<evidence type="ECO:0000313" key="2">
    <source>
        <dbReference type="EMBL" id="BBJ49906.1"/>
    </source>
</evidence>
<organism evidence="2">
    <name type="scientific">Streptomyces avermitilis</name>
    <dbReference type="NCBI Taxonomy" id="33903"/>
    <lineage>
        <taxon>Bacteria</taxon>
        <taxon>Bacillati</taxon>
        <taxon>Actinomycetota</taxon>
        <taxon>Actinomycetes</taxon>
        <taxon>Kitasatosporales</taxon>
        <taxon>Streptomycetaceae</taxon>
        <taxon>Streptomyces</taxon>
    </lineage>
</organism>
<protein>
    <submittedName>
        <fullName evidence="2">Uncharacterized protein</fullName>
    </submittedName>
</protein>
<gene>
    <name evidence="2" type="ORF">SAVMC3_25350</name>
</gene>
<proteinExistence type="predicted"/>
<reference evidence="2" key="1">
    <citation type="submission" date="2019-04" db="EMBL/GenBank/DDBJ databases">
        <title>Draft genome sequences of Streptomyces avermitilis MC3.</title>
        <authorList>
            <person name="Komaki H."/>
            <person name="Tamura T."/>
            <person name="Hosoyama A."/>
        </authorList>
    </citation>
    <scope>NUCLEOTIDE SEQUENCE</scope>
    <source>
        <strain evidence="2">MC3</strain>
    </source>
</reference>
<keyword evidence="1" id="KW-0472">Membrane</keyword>
<keyword evidence="1" id="KW-1133">Transmembrane helix</keyword>
<accession>A0A499VPD7</accession>
<evidence type="ECO:0000256" key="1">
    <source>
        <dbReference type="SAM" id="Phobius"/>
    </source>
</evidence>
<dbReference type="EMBL" id="AP019621">
    <property type="protein sequence ID" value="BBJ49906.1"/>
    <property type="molecule type" value="Genomic_DNA"/>
</dbReference>
<name>A0A499VPD7_STRAX</name>
<feature type="transmembrane region" description="Helical" evidence="1">
    <location>
        <begin position="20"/>
        <end position="43"/>
    </location>
</feature>
<keyword evidence="1" id="KW-0812">Transmembrane</keyword>
<sequence>MSGIEFQMGVFIIGPFLDSVIGATIVSGALLLVFELAIIYKLLLSTRDFTRTIDSFERDDVARAA</sequence>
<dbReference type="AlphaFoldDB" id="A0A499VPD7"/>